<sequence>MDTTGLSIAGSMGLGDLGTFGNQEWRLSKPIIGFNIPLESAIQVAPDQYYKSSDLELIAGGEFLTIHEYVSAVHLWLIGMREMPLDALGKLADGPLVILYFSRGPLRIDTGDKGAHWRQKHKPEVWLSEAEKETGSTQSKSWRGRWRGLRHQLASWKGSAKGAIEMGWLI</sequence>
<keyword evidence="2" id="KW-1185">Reference proteome</keyword>
<reference evidence="1 2" key="1">
    <citation type="submission" date="2016-09" db="EMBL/GenBank/DDBJ databases">
        <authorList>
            <person name="Capua I."/>
            <person name="De Benedictis P."/>
            <person name="Joannis T."/>
            <person name="Lombin L.H."/>
            <person name="Cattoli G."/>
        </authorList>
    </citation>
    <scope>NUCLEOTIDE SEQUENCE [LARGE SCALE GENOMIC DNA]</scope>
    <source>
        <strain evidence="1 2">IMI 309357</strain>
    </source>
</reference>
<dbReference type="STRING" id="1209926.A0A1G4ANK0"/>
<name>A0A1G4ANK0_9PEZI</name>
<evidence type="ECO:0000313" key="2">
    <source>
        <dbReference type="Proteomes" id="UP000176998"/>
    </source>
</evidence>
<gene>
    <name evidence="1" type="ORF">CORC01_14088</name>
</gene>
<accession>A0A1G4ANK0</accession>
<protein>
    <submittedName>
        <fullName evidence="1">Uncharacterized protein</fullName>
    </submittedName>
</protein>
<organism evidence="1 2">
    <name type="scientific">Colletotrichum orchidophilum</name>
    <dbReference type="NCBI Taxonomy" id="1209926"/>
    <lineage>
        <taxon>Eukaryota</taxon>
        <taxon>Fungi</taxon>
        <taxon>Dikarya</taxon>
        <taxon>Ascomycota</taxon>
        <taxon>Pezizomycotina</taxon>
        <taxon>Sordariomycetes</taxon>
        <taxon>Hypocreomycetidae</taxon>
        <taxon>Glomerellales</taxon>
        <taxon>Glomerellaceae</taxon>
        <taxon>Colletotrichum</taxon>
    </lineage>
</organism>
<dbReference type="GeneID" id="34567209"/>
<dbReference type="EMBL" id="MJBS01000236">
    <property type="protein sequence ID" value="OHE90623.1"/>
    <property type="molecule type" value="Genomic_DNA"/>
</dbReference>
<proteinExistence type="predicted"/>
<dbReference type="Proteomes" id="UP000176998">
    <property type="component" value="Unassembled WGS sequence"/>
</dbReference>
<dbReference type="RefSeq" id="XP_022467800.1">
    <property type="nucleotide sequence ID" value="XM_022625699.1"/>
</dbReference>
<evidence type="ECO:0000313" key="1">
    <source>
        <dbReference type="EMBL" id="OHE90623.1"/>
    </source>
</evidence>
<dbReference type="AlphaFoldDB" id="A0A1G4ANK0"/>
<comment type="caution">
    <text evidence="1">The sequence shown here is derived from an EMBL/GenBank/DDBJ whole genome shotgun (WGS) entry which is preliminary data.</text>
</comment>
<dbReference type="OrthoDB" id="3944545at2759"/>